<dbReference type="PANTHER" id="PTHR10677:SF25">
    <property type="entry name" value="UBIQUITIN-LIKE PROTEIN 7"/>
    <property type="match status" value="1"/>
</dbReference>
<dbReference type="GO" id="GO:0031593">
    <property type="term" value="F:polyubiquitin modification-dependent protein binding"/>
    <property type="evidence" value="ECO:0007669"/>
    <property type="project" value="TreeGrafter"/>
</dbReference>
<dbReference type="Gene3D" id="1.10.8.10">
    <property type="entry name" value="DNA helicase RuvA subunit, C-terminal domain"/>
    <property type="match status" value="1"/>
</dbReference>
<dbReference type="PROSITE" id="PS50030">
    <property type="entry name" value="UBA"/>
    <property type="match status" value="1"/>
</dbReference>
<dbReference type="OrthoDB" id="10016665at2759"/>
<evidence type="ECO:0000313" key="5">
    <source>
        <dbReference type="Proteomes" id="UP000076502"/>
    </source>
</evidence>
<dbReference type="OMA" id="HAINLLM"/>
<evidence type="ECO:0000259" key="2">
    <source>
        <dbReference type="PROSITE" id="PS50030"/>
    </source>
</evidence>
<feature type="domain" description="Ubiquitin-like" evidence="3">
    <location>
        <begin position="23"/>
        <end position="83"/>
    </location>
</feature>
<keyword evidence="5" id="KW-1185">Reference proteome</keyword>
<dbReference type="InterPro" id="IPR009060">
    <property type="entry name" value="UBA-like_sf"/>
</dbReference>
<feature type="domain" description="UBA" evidence="2">
    <location>
        <begin position="317"/>
        <end position="358"/>
    </location>
</feature>
<name>A0A154PEM4_DUFNO</name>
<accession>A0A154PEM4</accession>
<evidence type="ECO:0000259" key="3">
    <source>
        <dbReference type="PROSITE" id="PS50053"/>
    </source>
</evidence>
<dbReference type="PANTHER" id="PTHR10677">
    <property type="entry name" value="UBIQUILIN"/>
    <property type="match status" value="1"/>
</dbReference>
<evidence type="ECO:0000313" key="4">
    <source>
        <dbReference type="EMBL" id="KZC10309.1"/>
    </source>
</evidence>
<dbReference type="InterPro" id="IPR029071">
    <property type="entry name" value="Ubiquitin-like_domsf"/>
</dbReference>
<dbReference type="SUPFAM" id="SSF54236">
    <property type="entry name" value="Ubiquitin-like"/>
    <property type="match status" value="1"/>
</dbReference>
<feature type="compositionally biased region" description="Low complexity" evidence="1">
    <location>
        <begin position="222"/>
        <end position="239"/>
    </location>
</feature>
<dbReference type="STRING" id="178035.A0A154PEM4"/>
<feature type="region of interest" description="Disordered" evidence="1">
    <location>
        <begin position="214"/>
        <end position="239"/>
    </location>
</feature>
<gene>
    <name evidence="4" type="ORF">WN55_01425</name>
</gene>
<dbReference type="SUPFAM" id="SSF46934">
    <property type="entry name" value="UBA-like"/>
    <property type="match status" value="1"/>
</dbReference>
<protein>
    <submittedName>
        <fullName evidence="4">Ubiquitin-like protein 7</fullName>
    </submittedName>
</protein>
<dbReference type="CDD" id="cd17039">
    <property type="entry name" value="Ubl_ubiquitin_like"/>
    <property type="match status" value="1"/>
</dbReference>
<dbReference type="GO" id="GO:0005829">
    <property type="term" value="C:cytosol"/>
    <property type="evidence" value="ECO:0007669"/>
    <property type="project" value="TreeGrafter"/>
</dbReference>
<evidence type="ECO:0000256" key="1">
    <source>
        <dbReference type="SAM" id="MobiDB-lite"/>
    </source>
</evidence>
<dbReference type="InterPro" id="IPR015940">
    <property type="entry name" value="UBA"/>
</dbReference>
<proteinExistence type="predicted"/>
<dbReference type="InterPro" id="IPR015496">
    <property type="entry name" value="Ubiquilin"/>
</dbReference>
<dbReference type="CDD" id="cd14326">
    <property type="entry name" value="UBA_UBL7"/>
    <property type="match status" value="1"/>
</dbReference>
<organism evidence="4 5">
    <name type="scientific">Dufourea novaeangliae</name>
    <name type="common">Sweat bee</name>
    <dbReference type="NCBI Taxonomy" id="178035"/>
    <lineage>
        <taxon>Eukaryota</taxon>
        <taxon>Metazoa</taxon>
        <taxon>Ecdysozoa</taxon>
        <taxon>Arthropoda</taxon>
        <taxon>Hexapoda</taxon>
        <taxon>Insecta</taxon>
        <taxon>Pterygota</taxon>
        <taxon>Neoptera</taxon>
        <taxon>Endopterygota</taxon>
        <taxon>Hymenoptera</taxon>
        <taxon>Apocrita</taxon>
        <taxon>Aculeata</taxon>
        <taxon>Apoidea</taxon>
        <taxon>Anthophila</taxon>
        <taxon>Halictidae</taxon>
        <taxon>Rophitinae</taxon>
        <taxon>Dufourea</taxon>
    </lineage>
</organism>
<dbReference type="AlphaFoldDB" id="A0A154PEM4"/>
<dbReference type="EMBL" id="KQ434889">
    <property type="protein sequence ID" value="KZC10309.1"/>
    <property type="molecule type" value="Genomic_DNA"/>
</dbReference>
<dbReference type="Pfam" id="PF00240">
    <property type="entry name" value="ubiquitin"/>
    <property type="match status" value="1"/>
</dbReference>
<sequence>MSSELLLGLRLDPQTLTTIKLNDVNFNTKVEDLRSETARRVNLTKESFELIYCGCILEDEVTLESCGLKSGSMVHVLKKQETEIPTIPKYISEDSMLQLASAFKSFKENPALRSALHRLGKRPEAIANIISSSPGLHEDAVAIAIFKDPGLMAHFTDVDTVRRFAEAHPVLVEAAQNIAAAVHEEVHNNATAASNNSLSNTERSAYSYTLDNMSDDEEMAGDSSQSSDSTQPSNLSINPSNATITAAQLAAAVSRARARSFPLSNSPSSTSAGSTNSGVITTEMFSQAMQQASAATTGLINDSILPPILPPVLPQITNLQRQLAQMHEIGLPDDTINIQALQFTNGDVQAAIELVFSGLSNN</sequence>
<dbReference type="InterPro" id="IPR000626">
    <property type="entry name" value="Ubiquitin-like_dom"/>
</dbReference>
<reference evidence="4 5" key="1">
    <citation type="submission" date="2015-07" db="EMBL/GenBank/DDBJ databases">
        <title>The genome of Dufourea novaeangliae.</title>
        <authorList>
            <person name="Pan H."/>
            <person name="Kapheim K."/>
        </authorList>
    </citation>
    <scope>NUCLEOTIDE SEQUENCE [LARGE SCALE GENOMIC DNA]</scope>
    <source>
        <strain evidence="4">0120121106</strain>
        <tissue evidence="4">Whole body</tissue>
    </source>
</reference>
<dbReference type="Gene3D" id="3.10.20.90">
    <property type="entry name" value="Phosphatidylinositol 3-kinase Catalytic Subunit, Chain A, domain 1"/>
    <property type="match status" value="1"/>
</dbReference>
<dbReference type="Proteomes" id="UP000076502">
    <property type="component" value="Unassembled WGS sequence"/>
</dbReference>
<dbReference type="InterPro" id="IPR047878">
    <property type="entry name" value="UBL7_UBA"/>
</dbReference>
<dbReference type="GO" id="GO:0006511">
    <property type="term" value="P:ubiquitin-dependent protein catabolic process"/>
    <property type="evidence" value="ECO:0007669"/>
    <property type="project" value="TreeGrafter"/>
</dbReference>
<dbReference type="SMART" id="SM00165">
    <property type="entry name" value="UBA"/>
    <property type="match status" value="1"/>
</dbReference>
<dbReference type="PROSITE" id="PS50053">
    <property type="entry name" value="UBIQUITIN_2"/>
    <property type="match status" value="1"/>
</dbReference>